<keyword evidence="2" id="KW-1185">Reference proteome</keyword>
<dbReference type="GO" id="GO:0005829">
    <property type="term" value="C:cytosol"/>
    <property type="evidence" value="ECO:0007669"/>
    <property type="project" value="TreeGrafter"/>
</dbReference>
<organism evidence="1 2">
    <name type="scientific">Niastella yeongjuensis</name>
    <dbReference type="NCBI Taxonomy" id="354355"/>
    <lineage>
        <taxon>Bacteria</taxon>
        <taxon>Pseudomonadati</taxon>
        <taxon>Bacteroidota</taxon>
        <taxon>Chitinophagia</taxon>
        <taxon>Chitinophagales</taxon>
        <taxon>Chitinophagaceae</taxon>
        <taxon>Niastella</taxon>
    </lineage>
</organism>
<dbReference type="OrthoDB" id="213028at2"/>
<name>A0A1V9EA68_9BACT</name>
<accession>A0A1V9EA68</accession>
<evidence type="ECO:0000313" key="1">
    <source>
        <dbReference type="EMBL" id="OQP42996.1"/>
    </source>
</evidence>
<sequence>MNNGRFATALHILTLLDIKKGELLSSEFIAGSINVNPAIVRKEIGNLRALGFIESKEGKGGGYTLGKSSSKITLSEVYRAVNDSPLLGRANDPNPDCPVGRQINDHLKDLFSTADELFLKQLDKITVKDFVKRFE</sequence>
<dbReference type="AlphaFoldDB" id="A0A1V9EA68"/>
<protein>
    <submittedName>
        <fullName evidence="1">Rrf2 family transcriptional regulator</fullName>
    </submittedName>
</protein>
<comment type="caution">
    <text evidence="1">The sequence shown here is derived from an EMBL/GenBank/DDBJ whole genome shotgun (WGS) entry which is preliminary data.</text>
</comment>
<dbReference type="GO" id="GO:0003700">
    <property type="term" value="F:DNA-binding transcription factor activity"/>
    <property type="evidence" value="ECO:0007669"/>
    <property type="project" value="TreeGrafter"/>
</dbReference>
<dbReference type="InterPro" id="IPR036388">
    <property type="entry name" value="WH-like_DNA-bd_sf"/>
</dbReference>
<dbReference type="STRING" id="354355.SAMN05660816_03203"/>
<dbReference type="Gene3D" id="1.10.10.10">
    <property type="entry name" value="Winged helix-like DNA-binding domain superfamily/Winged helix DNA-binding domain"/>
    <property type="match status" value="1"/>
</dbReference>
<dbReference type="Pfam" id="PF02082">
    <property type="entry name" value="Rrf2"/>
    <property type="match status" value="1"/>
</dbReference>
<dbReference type="PROSITE" id="PS51197">
    <property type="entry name" value="HTH_RRF2_2"/>
    <property type="match status" value="1"/>
</dbReference>
<dbReference type="PANTHER" id="PTHR33221:SF15">
    <property type="entry name" value="HTH-TYPE TRANSCRIPTIONAL REGULATOR YWGB-RELATED"/>
    <property type="match status" value="1"/>
</dbReference>
<dbReference type="InterPro" id="IPR000944">
    <property type="entry name" value="Tscrpt_reg_Rrf2"/>
</dbReference>
<proteinExistence type="predicted"/>
<dbReference type="PANTHER" id="PTHR33221">
    <property type="entry name" value="WINGED HELIX-TURN-HELIX TRANSCRIPTIONAL REGULATOR, RRF2 FAMILY"/>
    <property type="match status" value="1"/>
</dbReference>
<gene>
    <name evidence="1" type="ORF">A4H97_12675</name>
</gene>
<dbReference type="RefSeq" id="WP_081203408.1">
    <property type="nucleotide sequence ID" value="NZ_FOCZ01000005.1"/>
</dbReference>
<dbReference type="Proteomes" id="UP000192610">
    <property type="component" value="Unassembled WGS sequence"/>
</dbReference>
<evidence type="ECO:0000313" key="2">
    <source>
        <dbReference type="Proteomes" id="UP000192610"/>
    </source>
</evidence>
<dbReference type="EMBL" id="LVXG01000056">
    <property type="protein sequence ID" value="OQP42996.1"/>
    <property type="molecule type" value="Genomic_DNA"/>
</dbReference>
<dbReference type="InterPro" id="IPR036390">
    <property type="entry name" value="WH_DNA-bd_sf"/>
</dbReference>
<reference evidence="2" key="1">
    <citation type="submission" date="2016-04" db="EMBL/GenBank/DDBJ databases">
        <authorList>
            <person name="Chen L."/>
            <person name="Zhuang W."/>
            <person name="Wang G."/>
        </authorList>
    </citation>
    <scope>NUCLEOTIDE SEQUENCE [LARGE SCALE GENOMIC DNA]</scope>
    <source>
        <strain evidence="2">17621</strain>
    </source>
</reference>
<dbReference type="SUPFAM" id="SSF46785">
    <property type="entry name" value="Winged helix' DNA-binding domain"/>
    <property type="match status" value="1"/>
</dbReference>